<keyword evidence="5" id="KW-0547">Nucleotide-binding</keyword>
<name>A0A1B7TFQ8_9ASCO</name>
<evidence type="ECO:0000256" key="10">
    <source>
        <dbReference type="ARBA" id="ARBA00023015"/>
    </source>
</evidence>
<evidence type="ECO:0000256" key="3">
    <source>
        <dbReference type="ARBA" id="ARBA00011826"/>
    </source>
</evidence>
<feature type="domain" description="HSA" evidence="22">
    <location>
        <begin position="203"/>
        <end position="276"/>
    </location>
</feature>
<comment type="function">
    <text evidence="15">Catalytic component of the SWR1 complex which mediates the ATP-dependent exchange of histone H2A for the H2A variant HZT1 leading to transcriptional regulation of selected genes by chromatin remodeling.</text>
</comment>
<keyword evidence="10" id="KW-0805">Transcription regulation</keyword>
<comment type="catalytic activity">
    <reaction evidence="17">
        <text>ATP + H2O = ADP + phosphate + H(+)</text>
        <dbReference type="Rhea" id="RHEA:13065"/>
        <dbReference type="ChEBI" id="CHEBI:15377"/>
        <dbReference type="ChEBI" id="CHEBI:15378"/>
        <dbReference type="ChEBI" id="CHEBI:30616"/>
        <dbReference type="ChEBI" id="CHEBI:43474"/>
        <dbReference type="ChEBI" id="CHEBI:456216"/>
        <dbReference type="EC" id="3.6.4.12"/>
    </reaction>
</comment>
<dbReference type="Gene3D" id="3.40.50.10810">
    <property type="entry name" value="Tandem AAA-ATPase domain"/>
    <property type="match status" value="1"/>
</dbReference>
<dbReference type="PROSITE" id="PS51192">
    <property type="entry name" value="HELICASE_ATP_BIND_1"/>
    <property type="match status" value="1"/>
</dbReference>
<evidence type="ECO:0000256" key="13">
    <source>
        <dbReference type="ARBA" id="ARBA00023163"/>
    </source>
</evidence>
<evidence type="ECO:0000256" key="8">
    <source>
        <dbReference type="ARBA" id="ARBA00022840"/>
    </source>
</evidence>
<keyword evidence="8" id="KW-0067">ATP-binding</keyword>
<dbReference type="InterPro" id="IPR038718">
    <property type="entry name" value="SNF2-like_sf"/>
</dbReference>
<dbReference type="InterPro" id="IPR014012">
    <property type="entry name" value="HSA_dom"/>
</dbReference>
<evidence type="ECO:0000313" key="23">
    <source>
        <dbReference type="EMBL" id="OBA27577.1"/>
    </source>
</evidence>
<dbReference type="SMART" id="SM00490">
    <property type="entry name" value="HELICc"/>
    <property type="match status" value="1"/>
</dbReference>
<dbReference type="Pfam" id="PF00176">
    <property type="entry name" value="SNF2-rel_dom"/>
    <property type="match status" value="1"/>
</dbReference>
<evidence type="ECO:0000256" key="2">
    <source>
        <dbReference type="ARBA" id="ARBA00009220"/>
    </source>
</evidence>
<evidence type="ECO:0000256" key="18">
    <source>
        <dbReference type="ARBA" id="ARBA00074297"/>
    </source>
</evidence>
<dbReference type="GO" id="GO:0016887">
    <property type="term" value="F:ATP hydrolysis activity"/>
    <property type="evidence" value="ECO:0007669"/>
    <property type="project" value="TreeGrafter"/>
</dbReference>
<keyword evidence="24" id="KW-1185">Reference proteome</keyword>
<dbReference type="InterPro" id="IPR027417">
    <property type="entry name" value="P-loop_NTPase"/>
</dbReference>
<dbReference type="Gene3D" id="1.20.120.850">
    <property type="entry name" value="SWI2/SNF2 ATPases, N-terminal domain"/>
    <property type="match status" value="1"/>
</dbReference>
<evidence type="ECO:0000256" key="5">
    <source>
        <dbReference type="ARBA" id="ARBA00022741"/>
    </source>
</evidence>
<feature type="region of interest" description="Disordered" evidence="19">
    <location>
        <begin position="380"/>
        <end position="507"/>
    </location>
</feature>
<feature type="region of interest" description="Disordered" evidence="19">
    <location>
        <begin position="325"/>
        <end position="367"/>
    </location>
</feature>
<evidence type="ECO:0000259" key="22">
    <source>
        <dbReference type="PROSITE" id="PS51204"/>
    </source>
</evidence>
<evidence type="ECO:0000259" key="21">
    <source>
        <dbReference type="PROSITE" id="PS51194"/>
    </source>
</evidence>
<dbReference type="GO" id="GO:0000812">
    <property type="term" value="C:Swr1 complex"/>
    <property type="evidence" value="ECO:0007669"/>
    <property type="project" value="TreeGrafter"/>
</dbReference>
<comment type="subunit">
    <text evidence="3">Component of the SWR1 chromatin-remodeling complex.</text>
</comment>
<keyword evidence="11" id="KW-0238">DNA-binding</keyword>
<dbReference type="Pfam" id="PF00271">
    <property type="entry name" value="Helicase_C"/>
    <property type="match status" value="1"/>
</dbReference>
<dbReference type="PROSITE" id="PS51194">
    <property type="entry name" value="HELICASE_CTER"/>
    <property type="match status" value="1"/>
</dbReference>
<evidence type="ECO:0000313" key="24">
    <source>
        <dbReference type="Proteomes" id="UP000092321"/>
    </source>
</evidence>
<feature type="domain" description="Helicase ATP-binding" evidence="20">
    <location>
        <begin position="546"/>
        <end position="711"/>
    </location>
</feature>
<dbReference type="PROSITE" id="PS00690">
    <property type="entry name" value="DEAH_ATP_HELICASE"/>
    <property type="match status" value="1"/>
</dbReference>
<keyword evidence="6" id="KW-0378">Hydrolase</keyword>
<dbReference type="GO" id="GO:0006338">
    <property type="term" value="P:chromatin remodeling"/>
    <property type="evidence" value="ECO:0007669"/>
    <property type="project" value="TreeGrafter"/>
</dbReference>
<dbReference type="GO" id="GO:0005524">
    <property type="term" value="F:ATP binding"/>
    <property type="evidence" value="ECO:0007669"/>
    <property type="project" value="UniProtKB-KW"/>
</dbReference>
<evidence type="ECO:0000256" key="16">
    <source>
        <dbReference type="ARBA" id="ARBA00040599"/>
    </source>
</evidence>
<dbReference type="PANTHER" id="PTHR45685:SF1">
    <property type="entry name" value="HELICASE SRCAP"/>
    <property type="match status" value="1"/>
</dbReference>
<dbReference type="InterPro" id="IPR050520">
    <property type="entry name" value="INO80/SWR1_helicase"/>
</dbReference>
<dbReference type="InterPro" id="IPR014001">
    <property type="entry name" value="Helicase_ATP-bd"/>
</dbReference>
<evidence type="ECO:0000256" key="6">
    <source>
        <dbReference type="ARBA" id="ARBA00022801"/>
    </source>
</evidence>
<evidence type="ECO:0000259" key="20">
    <source>
        <dbReference type="PROSITE" id="PS51192"/>
    </source>
</evidence>
<dbReference type="EMBL" id="LXPE01000008">
    <property type="protein sequence ID" value="OBA27577.1"/>
    <property type="molecule type" value="Genomic_DNA"/>
</dbReference>
<dbReference type="InterPro" id="IPR000330">
    <property type="entry name" value="SNF2_N"/>
</dbReference>
<proteinExistence type="inferred from homology"/>
<dbReference type="FunFam" id="3.40.50.10810:FF:000005">
    <property type="entry name" value="Photoperiod-independent early flowering 1"/>
    <property type="match status" value="1"/>
</dbReference>
<dbReference type="InterPro" id="IPR002464">
    <property type="entry name" value="DNA/RNA_helicase_DEAH_CS"/>
</dbReference>
<evidence type="ECO:0000256" key="4">
    <source>
        <dbReference type="ARBA" id="ARBA00012551"/>
    </source>
</evidence>
<dbReference type="GO" id="GO:0003677">
    <property type="term" value="F:DNA binding"/>
    <property type="evidence" value="ECO:0007669"/>
    <property type="project" value="UniProtKB-KW"/>
</dbReference>
<dbReference type="CDD" id="cd18793">
    <property type="entry name" value="SF2_C_SNF"/>
    <property type="match status" value="1"/>
</dbReference>
<evidence type="ECO:0000256" key="1">
    <source>
        <dbReference type="ARBA" id="ARBA00004123"/>
    </source>
</evidence>
<dbReference type="SMART" id="SM00487">
    <property type="entry name" value="DEXDc"/>
    <property type="match status" value="1"/>
</dbReference>
<keyword evidence="7" id="KW-0347">Helicase</keyword>
<dbReference type="Pfam" id="PF07529">
    <property type="entry name" value="HSA"/>
    <property type="match status" value="1"/>
</dbReference>
<comment type="subcellular location">
    <subcellularLocation>
        <location evidence="1">Nucleus</location>
    </subcellularLocation>
</comment>
<dbReference type="EC" id="3.6.4.12" evidence="4"/>
<organism evidence="23 24">
    <name type="scientific">Hanseniaspora valbyensis NRRL Y-1626</name>
    <dbReference type="NCBI Taxonomy" id="766949"/>
    <lineage>
        <taxon>Eukaryota</taxon>
        <taxon>Fungi</taxon>
        <taxon>Dikarya</taxon>
        <taxon>Ascomycota</taxon>
        <taxon>Saccharomycotina</taxon>
        <taxon>Saccharomycetes</taxon>
        <taxon>Saccharomycodales</taxon>
        <taxon>Saccharomycodaceae</taxon>
        <taxon>Hanseniaspora</taxon>
    </lineage>
</organism>
<evidence type="ECO:0000256" key="7">
    <source>
        <dbReference type="ARBA" id="ARBA00022806"/>
    </source>
</evidence>
<dbReference type="Proteomes" id="UP000092321">
    <property type="component" value="Unassembled WGS sequence"/>
</dbReference>
<keyword evidence="9" id="KW-0156">Chromatin regulator</keyword>
<sequence>MSNNDSPMSSEKRQLRRSKRAEVNNLNSSLTDDNELLNTGRNRRLRNRNGVEKVNYSLQNKRRKTENVTNNINLVDKLDQNDEESDYTESDLSLSEYEFPDVKPVKVVLGERPQYVTNPTHIIKPAQYNNSIENFFATYKTFIDDKDMTVKEYDENVFSKQQIYNKINENILQSKLKVDPTTKEIKSTTLRDYSLSKHYIEPIKLVYKEQNMFPLHDHLINHAIVMKNLFKQLQKNKVRTIKKITSMIENHFKNIKNAKERELKEKLRHEKQMCKTIAIMVKKHWLLASKAYNIINERDLKENENIERKKNLNEMLEKSSKLLNRQINKTSTTPEDSLMDEYSEDGNATTDISEVYNEKEEDVDDDKLTVEELKLKYGDVINTQMSESGSESESVESRSESDKEMSDGDVKLSNHEMKIMKEEENQNNDILDESSDENSLEDSDDYSTSESGVDSEQEESQEQENFSKNGLSALVGEINSSSASEKESSDYEPSDTKTPIQDDVKKNEQDIKIREETQNTVEDVEVPTLLKGTLREYQKQGLNWLANLYNTNTNGILADEMGLGKTIQTISLLCYLAEIKHIWGPHLIIVPTSVLLNWEMEFKKFAPGLKILSYYGSPTERAKKRKGWNKLDTFHVIITSYQLAVTDQHVFKRKKWGYMILDEAHNIKNFRSGRWQALLSFNSERRLLLTGTPLQNNLTELWSLLYFLMPKTLMENGELEGFADLESFQELFGKPVDKLIEQDKKNTENDHRKNIVTKLHQILRPYLLRRLKKDVEKQMPAKYEHIVMCKLSKRQRYLYDEFMSRTQTKETLKSGNYLSIINCLMQLRKVCNHPDLFELRPIVTSFAFKKNVNHDFVFVSKKILKMLQKNISEFIDKDFMNLTMVLDPIDTLMNHEKRKTLSVQKTILKKVDELRKRLDKFGEDEVNFQDIESFYTHWEKLKIVNSINHLLHLAYINEQKLNKNVPFSKDLIKLLNVKNETVEKNEIHIFDIYSKLIENFCFITPSCVILENTDLFFADVPRVSFNNSPFHQIEKNLSIEFPDKFLLQYDCGKLQKLATLLKDLKDGGHKVLIFTQMTKILDILEIFLNYHHYTYSRLDGATKIEDRQLLTERFNSDPKIFTFILSSRSGGVGINLTGADTVIFYDSDWNPAMDKQCQDRCHRIGQMRDVNIYRLVSEHSIESNILNKAMQKTHLDNLVIQEGNFNTDFLDNMKNEGSANLNKMLTMAEDEDDSKAANIAMKEMDNNEVQDAKEFNGEGLENGSLIEEVGEENEIDDLNDPKYHEGTRHVEDYMLRFISAGYYY</sequence>
<gene>
    <name evidence="23" type="ORF">HANVADRAFT_52299</name>
</gene>
<evidence type="ECO:0000256" key="9">
    <source>
        <dbReference type="ARBA" id="ARBA00022853"/>
    </source>
</evidence>
<feature type="compositionally biased region" description="Acidic residues" evidence="19">
    <location>
        <begin position="430"/>
        <end position="462"/>
    </location>
</feature>
<feature type="region of interest" description="Disordered" evidence="19">
    <location>
        <begin position="1"/>
        <end position="67"/>
    </location>
</feature>
<dbReference type="OrthoDB" id="372624at2759"/>
<evidence type="ECO:0000256" key="14">
    <source>
        <dbReference type="ARBA" id="ARBA00023242"/>
    </source>
</evidence>
<feature type="compositionally biased region" description="Polar residues" evidence="19">
    <location>
        <begin position="325"/>
        <end position="335"/>
    </location>
</feature>
<evidence type="ECO:0000256" key="17">
    <source>
        <dbReference type="ARBA" id="ARBA00047995"/>
    </source>
</evidence>
<dbReference type="PROSITE" id="PS51204">
    <property type="entry name" value="HSA"/>
    <property type="match status" value="1"/>
</dbReference>
<keyword evidence="13" id="KW-0804">Transcription</keyword>
<dbReference type="InterPro" id="IPR001650">
    <property type="entry name" value="Helicase_C-like"/>
</dbReference>
<evidence type="ECO:0000256" key="11">
    <source>
        <dbReference type="ARBA" id="ARBA00023125"/>
    </source>
</evidence>
<dbReference type="GO" id="GO:0042393">
    <property type="term" value="F:histone binding"/>
    <property type="evidence" value="ECO:0007669"/>
    <property type="project" value="TreeGrafter"/>
</dbReference>
<evidence type="ECO:0000256" key="19">
    <source>
        <dbReference type="SAM" id="MobiDB-lite"/>
    </source>
</evidence>
<comment type="caution">
    <text evidence="23">The sequence shown here is derived from an EMBL/GenBank/DDBJ whole genome shotgun (WGS) entry which is preliminary data.</text>
</comment>
<feature type="domain" description="Helicase C-terminal" evidence="21">
    <location>
        <begin position="1056"/>
        <end position="1206"/>
    </location>
</feature>
<dbReference type="GO" id="GO:0003678">
    <property type="term" value="F:DNA helicase activity"/>
    <property type="evidence" value="ECO:0007669"/>
    <property type="project" value="UniProtKB-EC"/>
</dbReference>
<dbReference type="SUPFAM" id="SSF52540">
    <property type="entry name" value="P-loop containing nucleoside triphosphate hydrolases"/>
    <property type="match status" value="2"/>
</dbReference>
<evidence type="ECO:0000256" key="15">
    <source>
        <dbReference type="ARBA" id="ARBA00037570"/>
    </source>
</evidence>
<reference evidence="24" key="1">
    <citation type="journal article" date="2016" name="Proc. Natl. Acad. Sci. U.S.A.">
        <title>Comparative genomics of biotechnologically important yeasts.</title>
        <authorList>
            <person name="Riley R."/>
            <person name="Haridas S."/>
            <person name="Wolfe K.H."/>
            <person name="Lopes M.R."/>
            <person name="Hittinger C.T."/>
            <person name="Goeker M."/>
            <person name="Salamov A.A."/>
            <person name="Wisecaver J.H."/>
            <person name="Long T.M."/>
            <person name="Calvey C.H."/>
            <person name="Aerts A.L."/>
            <person name="Barry K.W."/>
            <person name="Choi C."/>
            <person name="Clum A."/>
            <person name="Coughlan A.Y."/>
            <person name="Deshpande S."/>
            <person name="Douglass A.P."/>
            <person name="Hanson S.J."/>
            <person name="Klenk H.-P."/>
            <person name="LaButti K.M."/>
            <person name="Lapidus A."/>
            <person name="Lindquist E.A."/>
            <person name="Lipzen A.M."/>
            <person name="Meier-Kolthoff J.P."/>
            <person name="Ohm R.A."/>
            <person name="Otillar R.P."/>
            <person name="Pangilinan J.L."/>
            <person name="Peng Y."/>
            <person name="Rokas A."/>
            <person name="Rosa C.A."/>
            <person name="Scheuner C."/>
            <person name="Sibirny A.A."/>
            <person name="Slot J.C."/>
            <person name="Stielow J.B."/>
            <person name="Sun H."/>
            <person name="Kurtzman C.P."/>
            <person name="Blackwell M."/>
            <person name="Grigoriev I.V."/>
            <person name="Jeffries T.W."/>
        </authorList>
    </citation>
    <scope>NUCLEOTIDE SEQUENCE [LARGE SCALE GENOMIC DNA]</scope>
    <source>
        <strain evidence="24">NRRL Y-1626</strain>
    </source>
</reference>
<dbReference type="Gene3D" id="3.40.50.300">
    <property type="entry name" value="P-loop containing nucleotide triphosphate hydrolases"/>
    <property type="match status" value="1"/>
</dbReference>
<protein>
    <recommendedName>
        <fullName evidence="16">Helicase SWR1</fullName>
        <ecNumber evidence="4">3.6.4.12</ecNumber>
    </recommendedName>
    <alternativeName>
        <fullName evidence="18">Helicase swr1</fullName>
    </alternativeName>
</protein>
<keyword evidence="14" id="KW-0539">Nucleus</keyword>
<evidence type="ECO:0000256" key="12">
    <source>
        <dbReference type="ARBA" id="ARBA00023159"/>
    </source>
</evidence>
<feature type="compositionally biased region" description="Basic and acidic residues" evidence="19">
    <location>
        <begin position="395"/>
        <end position="424"/>
    </location>
</feature>
<keyword evidence="12" id="KW-0010">Activator</keyword>
<comment type="similarity">
    <text evidence="2">Belongs to the SNF2/RAD54 helicase family. SWR1 subfamily.</text>
</comment>
<dbReference type="InterPro" id="IPR049730">
    <property type="entry name" value="SNF2/RAD54-like_C"/>
</dbReference>
<accession>A0A1B7TFQ8</accession>
<dbReference type="PANTHER" id="PTHR45685">
    <property type="entry name" value="HELICASE SRCAP-RELATED"/>
    <property type="match status" value="1"/>
</dbReference>